<comment type="cofactor">
    <cofactor evidence="1">
        <name>Mg(2+)</name>
        <dbReference type="ChEBI" id="CHEBI:18420"/>
    </cofactor>
</comment>
<dbReference type="InterPro" id="IPR036412">
    <property type="entry name" value="HAD-like_sf"/>
</dbReference>
<dbReference type="PANTHER" id="PTHR19288">
    <property type="entry name" value="4-NITROPHENYLPHOSPHATASE-RELATED"/>
    <property type="match status" value="1"/>
</dbReference>
<dbReference type="SUPFAM" id="SSF56784">
    <property type="entry name" value="HAD-like"/>
    <property type="match status" value="1"/>
</dbReference>
<comment type="caution">
    <text evidence="14">The sequence shown here is derived from an EMBL/GenBank/DDBJ whole genome shotgun (WGS) entry which is preliminary data.</text>
</comment>
<name>A0ABD0YQB3_9HEMI</name>
<comment type="function">
    <text evidence="11">Phosphatase that hydrolyzes imidodiphosphate, 3-phosphohistidine and 6-phospholysine. Has broad substrate specificity and can also hydrolyze inorganic diphosphate, but with lower efficiency.</text>
</comment>
<dbReference type="GO" id="GO:0005737">
    <property type="term" value="C:cytoplasm"/>
    <property type="evidence" value="ECO:0007669"/>
    <property type="project" value="UniProtKB-SubCell"/>
</dbReference>
<comment type="similarity">
    <text evidence="4">Belongs to the HAD-like hydrolase superfamily.</text>
</comment>
<comment type="catalytic activity">
    <reaction evidence="13">
        <text>diphosphate + H2O = 2 phosphate + H(+)</text>
        <dbReference type="Rhea" id="RHEA:24576"/>
        <dbReference type="ChEBI" id="CHEBI:15377"/>
        <dbReference type="ChEBI" id="CHEBI:15378"/>
        <dbReference type="ChEBI" id="CHEBI:33019"/>
        <dbReference type="ChEBI" id="CHEBI:43474"/>
        <dbReference type="EC" id="3.6.1.1"/>
    </reaction>
</comment>
<evidence type="ECO:0000256" key="5">
    <source>
        <dbReference type="ARBA" id="ARBA00012146"/>
    </source>
</evidence>
<evidence type="ECO:0000256" key="1">
    <source>
        <dbReference type="ARBA" id="ARBA00001946"/>
    </source>
</evidence>
<dbReference type="InterPro" id="IPR023214">
    <property type="entry name" value="HAD_sf"/>
</dbReference>
<protein>
    <recommendedName>
        <fullName evidence="12">Phospholysine phosphohistidine inorganic pyrophosphate phosphatase</fullName>
        <ecNumber evidence="5">3.6.1.1</ecNumber>
    </recommendedName>
</protein>
<dbReference type="EMBL" id="JBFDAA010000004">
    <property type="protein sequence ID" value="KAL1137961.1"/>
    <property type="molecule type" value="Genomic_DNA"/>
</dbReference>
<dbReference type="FunFam" id="3.40.50.1000:FF:000051">
    <property type="entry name" value="Phospholysine phosphohistidine inorganic pyrophosphate phosphatase"/>
    <property type="match status" value="1"/>
</dbReference>
<keyword evidence="15" id="KW-1185">Reference proteome</keyword>
<comment type="subcellular location">
    <subcellularLocation>
        <location evidence="3">Cytoplasm</location>
    </subcellularLocation>
    <subcellularLocation>
        <location evidence="2">Nucleus</location>
    </subcellularLocation>
</comment>
<evidence type="ECO:0000313" key="15">
    <source>
        <dbReference type="Proteomes" id="UP001558652"/>
    </source>
</evidence>
<organism evidence="14 15">
    <name type="scientific">Ranatra chinensis</name>
    <dbReference type="NCBI Taxonomy" id="642074"/>
    <lineage>
        <taxon>Eukaryota</taxon>
        <taxon>Metazoa</taxon>
        <taxon>Ecdysozoa</taxon>
        <taxon>Arthropoda</taxon>
        <taxon>Hexapoda</taxon>
        <taxon>Insecta</taxon>
        <taxon>Pterygota</taxon>
        <taxon>Neoptera</taxon>
        <taxon>Paraneoptera</taxon>
        <taxon>Hemiptera</taxon>
        <taxon>Heteroptera</taxon>
        <taxon>Panheteroptera</taxon>
        <taxon>Nepomorpha</taxon>
        <taxon>Nepidae</taxon>
        <taxon>Ranatrinae</taxon>
        <taxon>Ranatra</taxon>
    </lineage>
</organism>
<evidence type="ECO:0000256" key="11">
    <source>
        <dbReference type="ARBA" id="ARBA00037258"/>
    </source>
</evidence>
<keyword evidence="7" id="KW-0479">Metal-binding</keyword>
<dbReference type="GO" id="GO:0004427">
    <property type="term" value="F:inorganic diphosphate phosphatase activity"/>
    <property type="evidence" value="ECO:0007669"/>
    <property type="project" value="UniProtKB-EC"/>
</dbReference>
<keyword evidence="6" id="KW-0963">Cytoplasm</keyword>
<sequence length="271" mass="30096">MSHTKLCSRPIKGLILDIAGVLKDGDIAIPGSVEAVAKLQAAGFPFRLVTNETLKTKKVITKTLNMLGFRTTEREMFSPIPAIVEILKKEKLRPHLLLHPNVLPEFKDLDMENPNCVVVGDAEECFTYETLNESFRKLMEMEDPKLFSLGIGKYYMDDDGLALDVGSFCKGLEYATGVKARIVGKPSSDYFLAAVDDLGLKPEEVVMVGDDIEFDVNGAQQCGMRGVLVRTGKFRKTDESHPRVMPDAIVDNLLHAIELVLNSVQNFKHKI</sequence>
<dbReference type="Gene3D" id="3.40.50.1000">
    <property type="entry name" value="HAD superfamily/HAD-like"/>
    <property type="match status" value="2"/>
</dbReference>
<reference evidence="14 15" key="1">
    <citation type="submission" date="2024-07" db="EMBL/GenBank/DDBJ databases">
        <title>Chromosome-level genome assembly of the water stick insect Ranatra chinensis (Heteroptera: Nepidae).</title>
        <authorList>
            <person name="Liu X."/>
        </authorList>
    </citation>
    <scope>NUCLEOTIDE SEQUENCE [LARGE SCALE GENOMIC DNA]</scope>
    <source>
        <strain evidence="14">Cailab_2021Rc</strain>
        <tissue evidence="14">Muscle</tissue>
    </source>
</reference>
<dbReference type="AlphaFoldDB" id="A0ABD0YQB3"/>
<evidence type="ECO:0000256" key="10">
    <source>
        <dbReference type="ARBA" id="ARBA00023242"/>
    </source>
</evidence>
<evidence type="ECO:0000256" key="9">
    <source>
        <dbReference type="ARBA" id="ARBA00022842"/>
    </source>
</evidence>
<evidence type="ECO:0000313" key="14">
    <source>
        <dbReference type="EMBL" id="KAL1137961.1"/>
    </source>
</evidence>
<dbReference type="Proteomes" id="UP001558652">
    <property type="component" value="Unassembled WGS sequence"/>
</dbReference>
<gene>
    <name evidence="14" type="ORF">AAG570_009656</name>
</gene>
<dbReference type="GO" id="GO:0046872">
    <property type="term" value="F:metal ion binding"/>
    <property type="evidence" value="ECO:0007669"/>
    <property type="project" value="UniProtKB-KW"/>
</dbReference>
<evidence type="ECO:0000256" key="8">
    <source>
        <dbReference type="ARBA" id="ARBA00022801"/>
    </source>
</evidence>
<evidence type="ECO:0000256" key="6">
    <source>
        <dbReference type="ARBA" id="ARBA00022490"/>
    </source>
</evidence>
<keyword evidence="8" id="KW-0378">Hydrolase</keyword>
<dbReference type="InterPro" id="IPR006439">
    <property type="entry name" value="HAD-SF_hydro_IA"/>
</dbReference>
<dbReference type="NCBIfam" id="TIGR01549">
    <property type="entry name" value="HAD-SF-IA-v1"/>
    <property type="match status" value="1"/>
</dbReference>
<dbReference type="Pfam" id="PF13242">
    <property type="entry name" value="Hydrolase_like"/>
    <property type="match status" value="1"/>
</dbReference>
<evidence type="ECO:0000256" key="4">
    <source>
        <dbReference type="ARBA" id="ARBA00007958"/>
    </source>
</evidence>
<accession>A0ABD0YQB3</accession>
<evidence type="ECO:0000256" key="3">
    <source>
        <dbReference type="ARBA" id="ARBA00004496"/>
    </source>
</evidence>
<dbReference type="Pfam" id="PF13344">
    <property type="entry name" value="Hydrolase_6"/>
    <property type="match status" value="1"/>
</dbReference>
<dbReference type="InterPro" id="IPR006355">
    <property type="entry name" value="LHPP/HDHD2"/>
</dbReference>
<dbReference type="NCBIfam" id="TIGR01458">
    <property type="entry name" value="HAD-SF-IIA-hyp3"/>
    <property type="match status" value="1"/>
</dbReference>
<keyword evidence="10" id="KW-0539">Nucleus</keyword>
<evidence type="ECO:0000256" key="2">
    <source>
        <dbReference type="ARBA" id="ARBA00004123"/>
    </source>
</evidence>
<proteinExistence type="inferred from homology"/>
<dbReference type="NCBIfam" id="TIGR01460">
    <property type="entry name" value="HAD-SF-IIA"/>
    <property type="match status" value="1"/>
</dbReference>
<evidence type="ECO:0000256" key="12">
    <source>
        <dbReference type="ARBA" id="ARBA00039357"/>
    </source>
</evidence>
<dbReference type="PANTHER" id="PTHR19288:SF44">
    <property type="entry name" value="PHOSPHOLYSINE PHOSPHOHISTIDINE INORGANIC PYROPHOSPHATE PHOSPHATASE"/>
    <property type="match status" value="1"/>
</dbReference>
<evidence type="ECO:0000256" key="13">
    <source>
        <dbReference type="ARBA" id="ARBA00047820"/>
    </source>
</evidence>
<dbReference type="InterPro" id="IPR006357">
    <property type="entry name" value="HAD-SF_hydro_IIA"/>
</dbReference>
<dbReference type="EC" id="3.6.1.1" evidence="5"/>
<keyword evidence="9" id="KW-0460">Magnesium</keyword>
<evidence type="ECO:0000256" key="7">
    <source>
        <dbReference type="ARBA" id="ARBA00022723"/>
    </source>
</evidence>
<dbReference type="GO" id="GO:0005634">
    <property type="term" value="C:nucleus"/>
    <property type="evidence" value="ECO:0007669"/>
    <property type="project" value="UniProtKB-SubCell"/>
</dbReference>